<dbReference type="OrthoDB" id="5525831at2"/>
<dbReference type="Proteomes" id="UP000320593">
    <property type="component" value="Unassembled WGS sequence"/>
</dbReference>
<reference evidence="1 2" key="1">
    <citation type="submission" date="2019-07" db="EMBL/GenBank/DDBJ databases">
        <title>Genomic Encyclopedia of Archaeal and Bacterial Type Strains, Phase II (KMG-II): from individual species to whole genera.</title>
        <authorList>
            <person name="Goeker M."/>
        </authorList>
    </citation>
    <scope>NUCLEOTIDE SEQUENCE [LARGE SCALE GENOMIC DNA]</scope>
    <source>
        <strain evidence="1 2">ATCC BAA-252</strain>
    </source>
</reference>
<proteinExistence type="predicted"/>
<accession>A0A562TJ91</accession>
<dbReference type="EMBL" id="VLLF01000001">
    <property type="protein sequence ID" value="TWI92770.1"/>
    <property type="molecule type" value="Genomic_DNA"/>
</dbReference>
<dbReference type="Gene3D" id="3.40.50.150">
    <property type="entry name" value="Vaccinia Virus protein VP39"/>
    <property type="match status" value="1"/>
</dbReference>
<name>A0A562TJ91_9HYPH</name>
<dbReference type="PANTHER" id="PTHR20974">
    <property type="entry name" value="UPF0585 PROTEIN CG18661"/>
    <property type="match status" value="1"/>
</dbReference>
<protein>
    <submittedName>
        <fullName evidence="1">Uncharacterized protein DUF938</fullName>
    </submittedName>
</protein>
<dbReference type="InterPro" id="IPR029063">
    <property type="entry name" value="SAM-dependent_MTases_sf"/>
</dbReference>
<dbReference type="SUPFAM" id="SSF53335">
    <property type="entry name" value="S-adenosyl-L-methionine-dependent methyltransferases"/>
    <property type="match status" value="1"/>
</dbReference>
<dbReference type="AlphaFoldDB" id="A0A562TJ91"/>
<gene>
    <name evidence="1" type="ORF">JM93_00317</name>
</gene>
<comment type="caution">
    <text evidence="1">The sequence shown here is derived from an EMBL/GenBank/DDBJ whole genome shotgun (WGS) entry which is preliminary data.</text>
</comment>
<dbReference type="InterPro" id="IPR010342">
    <property type="entry name" value="DUF938"/>
</dbReference>
<evidence type="ECO:0000313" key="2">
    <source>
        <dbReference type="Proteomes" id="UP000320593"/>
    </source>
</evidence>
<dbReference type="Pfam" id="PF06080">
    <property type="entry name" value="DUF938"/>
    <property type="match status" value="1"/>
</dbReference>
<dbReference type="RefSeq" id="WP_145340312.1">
    <property type="nucleotide sequence ID" value="NZ_SMLY01000087.1"/>
</dbReference>
<sequence length="204" mass="22416">MLPFSAAADRNKDAILTTLKPILEGHRKLLEIGSGNGQHAVHMTAAIPGLVWQCSDLDENIEGIAIRLELEGDERTPPPLALDVSVSQWPLPARDDADAFDVMYTANTLHIMSFNHVEHFFARATETLHGQDGILCVYGPLKYGGKYTTPSNEAFDAQLKSWDPVSGIRDFEALDTLARKAGLVFDADHAMPANNQLVIWKRPG</sequence>
<evidence type="ECO:0000313" key="1">
    <source>
        <dbReference type="EMBL" id="TWI92770.1"/>
    </source>
</evidence>
<organism evidence="1 2">
    <name type="scientific">Roseibium hamelinense</name>
    <dbReference type="NCBI Taxonomy" id="150831"/>
    <lineage>
        <taxon>Bacteria</taxon>
        <taxon>Pseudomonadati</taxon>
        <taxon>Pseudomonadota</taxon>
        <taxon>Alphaproteobacteria</taxon>
        <taxon>Hyphomicrobiales</taxon>
        <taxon>Stappiaceae</taxon>
        <taxon>Roseibium</taxon>
    </lineage>
</organism>
<dbReference type="PANTHER" id="PTHR20974:SF0">
    <property type="entry name" value="UPF0585 PROTEIN CG18661"/>
    <property type="match status" value="1"/>
</dbReference>
<keyword evidence="2" id="KW-1185">Reference proteome</keyword>